<feature type="compositionally biased region" description="Polar residues" evidence="1">
    <location>
        <begin position="256"/>
        <end position="274"/>
    </location>
</feature>
<dbReference type="PANTHER" id="PTHR22829:SF16">
    <property type="entry name" value="PH DOMAIN-CONTAINING PROTEIN"/>
    <property type="match status" value="1"/>
</dbReference>
<dbReference type="Gene3D" id="2.30.42.10">
    <property type="match status" value="1"/>
</dbReference>
<organism evidence="4 5">
    <name type="scientific">Ramazzottius varieornatus</name>
    <name type="common">Water bear</name>
    <name type="synonym">Tardigrade</name>
    <dbReference type="NCBI Taxonomy" id="947166"/>
    <lineage>
        <taxon>Eukaryota</taxon>
        <taxon>Metazoa</taxon>
        <taxon>Ecdysozoa</taxon>
        <taxon>Tardigrada</taxon>
        <taxon>Eutardigrada</taxon>
        <taxon>Parachela</taxon>
        <taxon>Hypsibioidea</taxon>
        <taxon>Ramazzottiidae</taxon>
        <taxon>Ramazzottius</taxon>
    </lineage>
</organism>
<dbReference type="InterPro" id="IPR036388">
    <property type="entry name" value="WH-like_DNA-bd_sf"/>
</dbReference>
<dbReference type="SMART" id="SM00228">
    <property type="entry name" value="PDZ"/>
    <property type="match status" value="1"/>
</dbReference>
<dbReference type="InterPro" id="IPR000591">
    <property type="entry name" value="DEP_dom"/>
</dbReference>
<accession>A0A1D1V4F0</accession>
<dbReference type="GO" id="GO:0005886">
    <property type="term" value="C:plasma membrane"/>
    <property type="evidence" value="ECO:0007669"/>
    <property type="project" value="TreeGrafter"/>
</dbReference>
<dbReference type="STRING" id="947166.A0A1D1V4F0"/>
<gene>
    <name evidence="4" type="primary">RvY_05311-1</name>
    <name evidence="4" type="synonym">RvY_05311.1</name>
    <name evidence="4" type="ORF">RvY_05311</name>
</gene>
<feature type="domain" description="DEP" evidence="3">
    <location>
        <begin position="129"/>
        <end position="206"/>
    </location>
</feature>
<protein>
    <recommendedName>
        <fullName evidence="6">DEP domain-containing protein</fullName>
    </recommendedName>
</protein>
<comment type="caution">
    <text evidence="4">The sequence shown here is derived from an EMBL/GenBank/DDBJ whole genome shotgun (WGS) entry which is preliminary data.</text>
</comment>
<dbReference type="GO" id="GO:0035556">
    <property type="term" value="P:intracellular signal transduction"/>
    <property type="evidence" value="ECO:0007669"/>
    <property type="project" value="InterPro"/>
</dbReference>
<dbReference type="InterPro" id="IPR036390">
    <property type="entry name" value="WH_DNA-bd_sf"/>
</dbReference>
<proteinExistence type="predicted"/>
<dbReference type="AlphaFoldDB" id="A0A1D1V4F0"/>
<dbReference type="PANTHER" id="PTHR22829">
    <property type="entry name" value="DEP DOMAIN PROTEIN"/>
    <property type="match status" value="1"/>
</dbReference>
<feature type="region of interest" description="Disordered" evidence="1">
    <location>
        <begin position="256"/>
        <end position="286"/>
    </location>
</feature>
<dbReference type="Pfam" id="PF00610">
    <property type="entry name" value="DEP"/>
    <property type="match status" value="2"/>
</dbReference>
<dbReference type="SUPFAM" id="SSF46785">
    <property type="entry name" value="Winged helix' DNA-binding domain"/>
    <property type="match status" value="2"/>
</dbReference>
<sequence length="380" mass="43084">MDLDHLAEDFEVLAIGEQLRYRMHLAPNLVKERRHNLNILKTYKCCFVANETLDWLIEENEAPSRQAALFLMNILQHSSIIHHVSDSAVFKDQPLLFRFRQDDSTFPATQVTRLFFFGQRLFDRLHSEPGSCLRTKPTSPLGSALQRDSFRGCDFTQWLIKKGEARSLEDALVACQQLLDCGLLHWVDGANSSKFKNSDMLYRFAFDFNYKRRLHDLFLLPNVQKQAALQNIKFLPKLTSAYEIYPGFDENGSKSPVSFSDASSHGSTSPTVATNPYRPPNPYKPTKEHILEPDSGYVRKFVQVESDAVGYGFVLRGASPCHIQTVDPDGPAFKAGIKVGQFLYSVNDFVVFEKSHKDVASKIVESNGKIRLVVYAPPDQ</sequence>
<evidence type="ECO:0000259" key="2">
    <source>
        <dbReference type="PROSITE" id="PS50106"/>
    </source>
</evidence>
<dbReference type="OrthoDB" id="39497at2759"/>
<dbReference type="SUPFAM" id="SSF50156">
    <property type="entry name" value="PDZ domain-like"/>
    <property type="match status" value="1"/>
</dbReference>
<dbReference type="InterPro" id="IPR051832">
    <property type="entry name" value="mTOR-Rac_regulators"/>
</dbReference>
<dbReference type="SMART" id="SM00049">
    <property type="entry name" value="DEP"/>
    <property type="match status" value="2"/>
</dbReference>
<evidence type="ECO:0008006" key="6">
    <source>
        <dbReference type="Google" id="ProtNLM"/>
    </source>
</evidence>
<evidence type="ECO:0000313" key="5">
    <source>
        <dbReference type="Proteomes" id="UP000186922"/>
    </source>
</evidence>
<dbReference type="GO" id="GO:0005085">
    <property type="term" value="F:guanyl-nucleotide exchange factor activity"/>
    <property type="evidence" value="ECO:0007669"/>
    <property type="project" value="TreeGrafter"/>
</dbReference>
<evidence type="ECO:0000313" key="4">
    <source>
        <dbReference type="EMBL" id="GAU93358.1"/>
    </source>
</evidence>
<dbReference type="InterPro" id="IPR036034">
    <property type="entry name" value="PDZ_sf"/>
</dbReference>
<feature type="domain" description="PDZ" evidence="2">
    <location>
        <begin position="301"/>
        <end position="378"/>
    </location>
</feature>
<feature type="domain" description="DEP" evidence="3">
    <location>
        <begin position="42"/>
        <end position="119"/>
    </location>
</feature>
<dbReference type="Pfam" id="PF00595">
    <property type="entry name" value="PDZ"/>
    <property type="match status" value="1"/>
</dbReference>
<name>A0A1D1V4F0_RAMVA</name>
<evidence type="ECO:0000256" key="1">
    <source>
        <dbReference type="SAM" id="MobiDB-lite"/>
    </source>
</evidence>
<evidence type="ECO:0000259" key="3">
    <source>
        <dbReference type="PROSITE" id="PS50186"/>
    </source>
</evidence>
<dbReference type="Gene3D" id="1.10.10.10">
    <property type="entry name" value="Winged helix-like DNA-binding domain superfamily/Winged helix DNA-binding domain"/>
    <property type="match status" value="2"/>
</dbReference>
<dbReference type="PROSITE" id="PS50186">
    <property type="entry name" value="DEP"/>
    <property type="match status" value="2"/>
</dbReference>
<dbReference type="GO" id="GO:0023051">
    <property type="term" value="P:regulation of signaling"/>
    <property type="evidence" value="ECO:0007669"/>
    <property type="project" value="TreeGrafter"/>
</dbReference>
<reference evidence="4 5" key="1">
    <citation type="journal article" date="2016" name="Nat. Commun.">
        <title>Extremotolerant tardigrade genome and improved radiotolerance of human cultured cells by tardigrade-unique protein.</title>
        <authorList>
            <person name="Hashimoto T."/>
            <person name="Horikawa D.D."/>
            <person name="Saito Y."/>
            <person name="Kuwahara H."/>
            <person name="Kozuka-Hata H."/>
            <person name="Shin-I T."/>
            <person name="Minakuchi Y."/>
            <person name="Ohishi K."/>
            <person name="Motoyama A."/>
            <person name="Aizu T."/>
            <person name="Enomoto A."/>
            <person name="Kondo K."/>
            <person name="Tanaka S."/>
            <person name="Hara Y."/>
            <person name="Koshikawa S."/>
            <person name="Sagara H."/>
            <person name="Miura T."/>
            <person name="Yokobori S."/>
            <person name="Miyagawa K."/>
            <person name="Suzuki Y."/>
            <person name="Kubo T."/>
            <person name="Oyama M."/>
            <person name="Kohara Y."/>
            <person name="Fujiyama A."/>
            <person name="Arakawa K."/>
            <person name="Katayama T."/>
            <person name="Toyoda A."/>
            <person name="Kunieda T."/>
        </authorList>
    </citation>
    <scope>NUCLEOTIDE SEQUENCE [LARGE SCALE GENOMIC DNA]</scope>
    <source>
        <strain evidence="4 5">YOKOZUNA-1</strain>
    </source>
</reference>
<dbReference type="GO" id="GO:0005096">
    <property type="term" value="F:GTPase activator activity"/>
    <property type="evidence" value="ECO:0007669"/>
    <property type="project" value="TreeGrafter"/>
</dbReference>
<dbReference type="PROSITE" id="PS50106">
    <property type="entry name" value="PDZ"/>
    <property type="match status" value="1"/>
</dbReference>
<dbReference type="InterPro" id="IPR001478">
    <property type="entry name" value="PDZ"/>
</dbReference>
<dbReference type="Proteomes" id="UP000186922">
    <property type="component" value="Unassembled WGS sequence"/>
</dbReference>
<dbReference type="GO" id="GO:0007186">
    <property type="term" value="P:G protein-coupled receptor signaling pathway"/>
    <property type="evidence" value="ECO:0007669"/>
    <property type="project" value="TreeGrafter"/>
</dbReference>
<dbReference type="EMBL" id="BDGG01000002">
    <property type="protein sequence ID" value="GAU93358.1"/>
    <property type="molecule type" value="Genomic_DNA"/>
</dbReference>
<keyword evidence="5" id="KW-1185">Reference proteome</keyword>